<dbReference type="EMBL" id="SLYB01000003">
    <property type="protein sequence ID" value="TCP96884.1"/>
    <property type="molecule type" value="Genomic_DNA"/>
</dbReference>
<dbReference type="InterPro" id="IPR010824">
    <property type="entry name" value="DUF1425"/>
</dbReference>
<dbReference type="PROSITE" id="PS51257">
    <property type="entry name" value="PROKAR_LIPOPROTEIN"/>
    <property type="match status" value="1"/>
</dbReference>
<comment type="caution">
    <text evidence="2">The sequence shown here is derived from an EMBL/GenBank/DDBJ whole genome shotgun (WGS) entry which is preliminary data.</text>
</comment>
<dbReference type="OrthoDB" id="5690781at2"/>
<dbReference type="InterPro" id="IPR038483">
    <property type="entry name" value="YcfL-like_sf"/>
</dbReference>
<evidence type="ECO:0000256" key="1">
    <source>
        <dbReference type="SAM" id="SignalP"/>
    </source>
</evidence>
<proteinExistence type="predicted"/>
<reference evidence="2 3" key="1">
    <citation type="submission" date="2019-03" db="EMBL/GenBank/DDBJ databases">
        <title>Genomic Encyclopedia of Type Strains, Phase IV (KMG-IV): sequencing the most valuable type-strain genomes for metagenomic binning, comparative biology and taxonomic classification.</title>
        <authorList>
            <person name="Goeker M."/>
        </authorList>
    </citation>
    <scope>NUCLEOTIDE SEQUENCE [LARGE SCALE GENOMIC DNA]</scope>
    <source>
        <strain evidence="2 3">DSM 28404</strain>
    </source>
</reference>
<feature type="chain" id="PRO_5020991032" evidence="1">
    <location>
        <begin position="23"/>
        <end position="117"/>
    </location>
</feature>
<sequence>MKKIIFLFLTALLAACSSQPNLVHTNKPILNIESTLNPNVDVSLHSSSATIRNTSDYALSINYLVTWYNANGITQLPDSVQDKQFQSFRLQAKEKITLQFTKPTNESMIYRLYMALK</sequence>
<organism evidence="2 3">
    <name type="scientific">Cricetibacter osteomyelitidis</name>
    <dbReference type="NCBI Taxonomy" id="1521931"/>
    <lineage>
        <taxon>Bacteria</taxon>
        <taxon>Pseudomonadati</taxon>
        <taxon>Pseudomonadota</taxon>
        <taxon>Gammaproteobacteria</taxon>
        <taxon>Pasteurellales</taxon>
        <taxon>Pasteurellaceae</taxon>
        <taxon>Cricetibacter</taxon>
    </lineage>
</organism>
<dbReference type="Pfam" id="PF07233">
    <property type="entry name" value="DUF1425"/>
    <property type="match status" value="1"/>
</dbReference>
<accession>A0A4R2T7P8</accession>
<dbReference type="AlphaFoldDB" id="A0A4R2T7P8"/>
<dbReference type="Proteomes" id="UP000295763">
    <property type="component" value="Unassembled WGS sequence"/>
</dbReference>
<dbReference type="CDD" id="cd09030">
    <property type="entry name" value="DUF1425"/>
    <property type="match status" value="1"/>
</dbReference>
<protein>
    <submittedName>
        <fullName evidence="2">Uncharacterized protein YcfL</fullName>
    </submittedName>
</protein>
<dbReference type="Gene3D" id="2.60.40.3230">
    <property type="match status" value="1"/>
</dbReference>
<keyword evidence="3" id="KW-1185">Reference proteome</keyword>
<evidence type="ECO:0000313" key="2">
    <source>
        <dbReference type="EMBL" id="TCP96884.1"/>
    </source>
</evidence>
<evidence type="ECO:0000313" key="3">
    <source>
        <dbReference type="Proteomes" id="UP000295763"/>
    </source>
</evidence>
<name>A0A4R2T7P8_9PAST</name>
<feature type="signal peptide" evidence="1">
    <location>
        <begin position="1"/>
        <end position="22"/>
    </location>
</feature>
<gene>
    <name evidence="2" type="ORF">EDC44_10382</name>
</gene>
<keyword evidence="1" id="KW-0732">Signal</keyword>
<dbReference type="RefSeq" id="WP_131974996.1">
    <property type="nucleotide sequence ID" value="NZ_SLYB01000003.1"/>
</dbReference>